<accession>A0A068NRW7</accession>
<reference evidence="1 2" key="1">
    <citation type="journal article" date="2014" name="PLoS ONE">
        <title>The first complete genome sequence of the class fimbriimonadia in the phylum armatimonadetes.</title>
        <authorList>
            <person name="Hu Z.Y."/>
            <person name="Wang Y.Z."/>
            <person name="Im W.T."/>
            <person name="Wang S.Y."/>
            <person name="Zhao G.P."/>
            <person name="Zheng H.J."/>
            <person name="Quan Z.X."/>
        </authorList>
    </citation>
    <scope>NUCLEOTIDE SEQUENCE [LARGE SCALE GENOMIC DNA]</scope>
    <source>
        <strain evidence="1">Gsoil 348</strain>
    </source>
</reference>
<sequence length="244" mass="25924">MRRILSLFVLILVGIFGLSGCGGSGTSGILPENPDPGIYEASFSRGGGRMTVTTAKNNSVTVVVADDAAGVFTGTGSLRSDESFSVTCKGPNDQSIVVTGTLQKSALSKKYVGKIQGSFTFTYDAPLALGNVDVTLFAGTYTGTVDMRNFDSWPCTVVIDANGFITVNFTSNTTPVSMRGLLYSDGHAILRPDDTVTQKLNYWGKGAAYLFFDLGNLYFKVSISTKKDGNEVGVIRTQTPYLPG</sequence>
<dbReference type="Proteomes" id="UP000027982">
    <property type="component" value="Chromosome"/>
</dbReference>
<dbReference type="AlphaFoldDB" id="A0A068NRW7"/>
<proteinExistence type="predicted"/>
<dbReference type="EMBL" id="CP007139">
    <property type="protein sequence ID" value="AIE84364.1"/>
    <property type="molecule type" value="Genomic_DNA"/>
</dbReference>
<gene>
    <name evidence="1" type="ORF">OP10G_0996</name>
</gene>
<dbReference type="PROSITE" id="PS51257">
    <property type="entry name" value="PROKAR_LIPOPROTEIN"/>
    <property type="match status" value="1"/>
</dbReference>
<evidence type="ECO:0000313" key="1">
    <source>
        <dbReference type="EMBL" id="AIE84364.1"/>
    </source>
</evidence>
<dbReference type="RefSeq" id="WP_025226994.1">
    <property type="nucleotide sequence ID" value="NZ_CP007139.1"/>
</dbReference>
<evidence type="ECO:0000313" key="2">
    <source>
        <dbReference type="Proteomes" id="UP000027982"/>
    </source>
</evidence>
<protein>
    <recommendedName>
        <fullName evidence="3">Lipoprotein</fullName>
    </recommendedName>
</protein>
<evidence type="ECO:0008006" key="3">
    <source>
        <dbReference type="Google" id="ProtNLM"/>
    </source>
</evidence>
<keyword evidence="2" id="KW-1185">Reference proteome</keyword>
<name>A0A068NRW7_FIMGI</name>
<dbReference type="KEGG" id="fgi:OP10G_0996"/>
<dbReference type="HOGENOM" id="CLU_1136721_0_0_0"/>
<organism evidence="1 2">
    <name type="scientific">Fimbriimonas ginsengisoli Gsoil 348</name>
    <dbReference type="NCBI Taxonomy" id="661478"/>
    <lineage>
        <taxon>Bacteria</taxon>
        <taxon>Bacillati</taxon>
        <taxon>Armatimonadota</taxon>
        <taxon>Fimbriimonadia</taxon>
        <taxon>Fimbriimonadales</taxon>
        <taxon>Fimbriimonadaceae</taxon>
        <taxon>Fimbriimonas</taxon>
    </lineage>
</organism>